<gene>
    <name evidence="2" type="ORF">A6E74_02030</name>
</gene>
<dbReference type="EMBL" id="LWMN01000001">
    <property type="protein sequence ID" value="OAQ57212.1"/>
    <property type="molecule type" value="Genomic_DNA"/>
</dbReference>
<keyword evidence="3" id="KW-1185">Reference proteome</keyword>
<comment type="caution">
    <text evidence="2">The sequence shown here is derived from an EMBL/GenBank/DDBJ whole genome shotgun (WGS) entry which is preliminary data.</text>
</comment>
<dbReference type="RefSeq" id="WP_067481348.1">
    <property type="nucleotide sequence ID" value="NZ_JAQDAW010000001.1"/>
</dbReference>
<reference evidence="2 3" key="1">
    <citation type="submission" date="2016-04" db="EMBL/GenBank/DDBJ databases">
        <title>Draft genome of an Enterococcus thailandicus strain isolated from bovine feces.</title>
        <authorList>
            <person name="Beukers A.G."/>
            <person name="Zaheer R."/>
            <person name="Goji N."/>
            <person name="Cook S.R."/>
            <person name="Amoako K."/>
            <person name="Chaves A.V."/>
            <person name="Ward M.P."/>
            <person name="Mcallister T.A."/>
        </authorList>
    </citation>
    <scope>NUCLEOTIDE SEQUENCE [LARGE SCALE GENOMIC DNA]</scope>
    <source>
        <strain evidence="2 3">F0711D 46</strain>
    </source>
</reference>
<dbReference type="InterPro" id="IPR029410">
    <property type="entry name" value="CAP_assoc"/>
</dbReference>
<evidence type="ECO:0000313" key="2">
    <source>
        <dbReference type="EMBL" id="OAQ57212.1"/>
    </source>
</evidence>
<feature type="domain" description="CAP-associated" evidence="1">
    <location>
        <begin position="61"/>
        <end position="203"/>
    </location>
</feature>
<dbReference type="Proteomes" id="UP000078516">
    <property type="component" value="Unassembled WGS sequence"/>
</dbReference>
<dbReference type="Gene3D" id="3.40.33.10">
    <property type="entry name" value="CAP"/>
    <property type="match status" value="1"/>
</dbReference>
<sequence>MKRVGLFTAIFFLVVVAFYMEPVFFPPKTEIKNDRTQQIEENQMTTWKYQELQATGFSTYIDQPVSKLEADFGSAYDRLASGFGFEIRYYQDAEKQLLLEANIQENKVKAVKVLNSANDQIAPFSFGMTMQDLTAFTTIYTNFTFDYQKEEIGIELMEEDMNYRPLIAFDNDTFAIMFFDQTTNGLFAVTYLDKESLLKLLPYQVFGDNLPTYQLDKEADWDEINRVKEQKGTELLNQLREEDSLPAYRQMLLFEEKTKHVLSSFLTKPEDYLTPERVEEWQAAVTSSKTMKRFSLTGDELTDILEKNQLKQTTGLFTHPMIDPTFSFLQWYSDPYTHERFMSESADTLAIAFSKENVLVLLQEEQEESSDSSDH</sequence>
<protein>
    <recommendedName>
        <fullName evidence="1">CAP-associated domain-containing protein</fullName>
    </recommendedName>
</protein>
<evidence type="ECO:0000259" key="1">
    <source>
        <dbReference type="Pfam" id="PF14504"/>
    </source>
</evidence>
<name>A0A179EVN4_ENTTH</name>
<dbReference type="Pfam" id="PF14504">
    <property type="entry name" value="CAP_assoc_N"/>
    <property type="match status" value="1"/>
</dbReference>
<dbReference type="AlphaFoldDB" id="A0A179EVN4"/>
<proteinExistence type="predicted"/>
<dbReference type="InterPro" id="IPR035940">
    <property type="entry name" value="CAP_sf"/>
</dbReference>
<organism evidence="2 3">
    <name type="scientific">Enterococcus thailandicus</name>
    <dbReference type="NCBI Taxonomy" id="417368"/>
    <lineage>
        <taxon>Bacteria</taxon>
        <taxon>Bacillati</taxon>
        <taxon>Bacillota</taxon>
        <taxon>Bacilli</taxon>
        <taxon>Lactobacillales</taxon>
        <taxon>Enterococcaceae</taxon>
        <taxon>Enterococcus</taxon>
    </lineage>
</organism>
<accession>A0A179EVN4</accession>
<evidence type="ECO:0000313" key="3">
    <source>
        <dbReference type="Proteomes" id="UP000078516"/>
    </source>
</evidence>